<keyword evidence="4" id="KW-1185">Reference proteome</keyword>
<evidence type="ECO:0000313" key="3">
    <source>
        <dbReference type="EMBL" id="SEH08768.1"/>
    </source>
</evidence>
<dbReference type="RefSeq" id="WP_146066901.1">
    <property type="nucleotide sequence ID" value="NZ_FMSV02000556.1"/>
</dbReference>
<evidence type="ECO:0000256" key="1">
    <source>
        <dbReference type="SAM" id="MobiDB-lite"/>
    </source>
</evidence>
<accession>A0A1H6FFA9</accession>
<feature type="signal peptide" evidence="2">
    <location>
        <begin position="1"/>
        <end position="21"/>
    </location>
</feature>
<proteinExistence type="predicted"/>
<keyword evidence="2" id="KW-0732">Signal</keyword>
<reference evidence="3 4" key="1">
    <citation type="submission" date="2016-10" db="EMBL/GenBank/DDBJ databases">
        <authorList>
            <person name="de Groot N.N."/>
        </authorList>
    </citation>
    <scope>NUCLEOTIDE SEQUENCE [LARGE SCALE GENOMIC DNA]</scope>
    <source>
        <strain evidence="3">MBHS1</strain>
    </source>
</reference>
<protein>
    <submittedName>
        <fullName evidence="3">Uncharacterized protein</fullName>
    </submittedName>
</protein>
<name>A0A1H6FFA9_9GAMM</name>
<feature type="compositionally biased region" description="Basic and acidic residues" evidence="1">
    <location>
        <begin position="115"/>
        <end position="130"/>
    </location>
</feature>
<dbReference type="Proteomes" id="UP000236724">
    <property type="component" value="Unassembled WGS sequence"/>
</dbReference>
<organism evidence="3 4">
    <name type="scientific">Candidatus Venteria ishoeyi</name>
    <dbReference type="NCBI Taxonomy" id="1899563"/>
    <lineage>
        <taxon>Bacteria</taxon>
        <taxon>Pseudomonadati</taxon>
        <taxon>Pseudomonadota</taxon>
        <taxon>Gammaproteobacteria</taxon>
        <taxon>Thiotrichales</taxon>
        <taxon>Thiotrichaceae</taxon>
        <taxon>Venteria</taxon>
    </lineage>
</organism>
<dbReference type="OrthoDB" id="1678364at2"/>
<feature type="chain" id="PRO_5014595467" evidence="2">
    <location>
        <begin position="22"/>
        <end position="130"/>
    </location>
</feature>
<gene>
    <name evidence="3" type="ORF">MBHS_04661</name>
</gene>
<dbReference type="EMBL" id="FMSV02000556">
    <property type="protein sequence ID" value="SEH08768.1"/>
    <property type="molecule type" value="Genomic_DNA"/>
</dbReference>
<feature type="region of interest" description="Disordered" evidence="1">
    <location>
        <begin position="111"/>
        <end position="130"/>
    </location>
</feature>
<sequence>MMFKSFLLLLFAFASVSGAVADSPEDDTVSKTGQNEKLIIASGRVIYVPLEGGFYGILDSSGHKYRPNNLPASFRQADMAVRFSAEPVTTIGFKMWGQAVKLRHIYTATDTSKPLSERNSQKQLTKEIEQ</sequence>
<evidence type="ECO:0000313" key="4">
    <source>
        <dbReference type="Proteomes" id="UP000236724"/>
    </source>
</evidence>
<dbReference type="AlphaFoldDB" id="A0A1H6FFA9"/>
<evidence type="ECO:0000256" key="2">
    <source>
        <dbReference type="SAM" id="SignalP"/>
    </source>
</evidence>